<proteinExistence type="predicted"/>
<comment type="caution">
    <text evidence="1">The sequence shown here is derived from an EMBL/GenBank/DDBJ whole genome shotgun (WGS) entry which is preliminary data.</text>
</comment>
<dbReference type="Proteomes" id="UP001215598">
    <property type="component" value="Unassembled WGS sequence"/>
</dbReference>
<gene>
    <name evidence="1" type="ORF">B0H16DRAFT_1452287</name>
</gene>
<protein>
    <submittedName>
        <fullName evidence="1">Uncharacterized protein</fullName>
    </submittedName>
</protein>
<accession>A0AAD7JQJ9</accession>
<evidence type="ECO:0000313" key="2">
    <source>
        <dbReference type="Proteomes" id="UP001215598"/>
    </source>
</evidence>
<evidence type="ECO:0000313" key="1">
    <source>
        <dbReference type="EMBL" id="KAJ7769907.1"/>
    </source>
</evidence>
<name>A0AAD7JQJ9_9AGAR</name>
<reference evidence="1" key="1">
    <citation type="submission" date="2023-03" db="EMBL/GenBank/DDBJ databases">
        <title>Massive genome expansion in bonnet fungi (Mycena s.s.) driven by repeated elements and novel gene families across ecological guilds.</title>
        <authorList>
            <consortium name="Lawrence Berkeley National Laboratory"/>
            <person name="Harder C.B."/>
            <person name="Miyauchi S."/>
            <person name="Viragh M."/>
            <person name="Kuo A."/>
            <person name="Thoen E."/>
            <person name="Andreopoulos B."/>
            <person name="Lu D."/>
            <person name="Skrede I."/>
            <person name="Drula E."/>
            <person name="Henrissat B."/>
            <person name="Morin E."/>
            <person name="Kohler A."/>
            <person name="Barry K."/>
            <person name="LaButti K."/>
            <person name="Morin E."/>
            <person name="Salamov A."/>
            <person name="Lipzen A."/>
            <person name="Mereny Z."/>
            <person name="Hegedus B."/>
            <person name="Baldrian P."/>
            <person name="Stursova M."/>
            <person name="Weitz H."/>
            <person name="Taylor A."/>
            <person name="Grigoriev I.V."/>
            <person name="Nagy L.G."/>
            <person name="Martin F."/>
            <person name="Kauserud H."/>
        </authorList>
    </citation>
    <scope>NUCLEOTIDE SEQUENCE</scope>
    <source>
        <strain evidence="1">CBHHK182m</strain>
    </source>
</reference>
<keyword evidence="2" id="KW-1185">Reference proteome</keyword>
<dbReference type="AlphaFoldDB" id="A0AAD7JQJ9"/>
<dbReference type="EMBL" id="JARKIB010000017">
    <property type="protein sequence ID" value="KAJ7769907.1"/>
    <property type="molecule type" value="Genomic_DNA"/>
</dbReference>
<sequence>MSLLSPAEELRFKVDIATSVHNSCQAEAQVVRALVAEAEAALHCRQAEIKMAASREIEAQRRVEYLHRLSEVASQNAMDAGFQADLIRLEARKAGVEVSAPESSRVGE</sequence>
<organism evidence="1 2">
    <name type="scientific">Mycena metata</name>
    <dbReference type="NCBI Taxonomy" id="1033252"/>
    <lineage>
        <taxon>Eukaryota</taxon>
        <taxon>Fungi</taxon>
        <taxon>Dikarya</taxon>
        <taxon>Basidiomycota</taxon>
        <taxon>Agaricomycotina</taxon>
        <taxon>Agaricomycetes</taxon>
        <taxon>Agaricomycetidae</taxon>
        <taxon>Agaricales</taxon>
        <taxon>Marasmiineae</taxon>
        <taxon>Mycenaceae</taxon>
        <taxon>Mycena</taxon>
    </lineage>
</organism>